<name>A0ABV6SBJ0_9SPHN</name>
<proteinExistence type="predicted"/>
<organism evidence="1 2">
    <name type="scientific">Novosphingobium clariflavum</name>
    <dbReference type="NCBI Taxonomy" id="2029884"/>
    <lineage>
        <taxon>Bacteria</taxon>
        <taxon>Pseudomonadati</taxon>
        <taxon>Pseudomonadota</taxon>
        <taxon>Alphaproteobacteria</taxon>
        <taxon>Sphingomonadales</taxon>
        <taxon>Sphingomonadaceae</taxon>
        <taxon>Novosphingobium</taxon>
    </lineage>
</organism>
<reference evidence="1 2" key="1">
    <citation type="submission" date="2024-09" db="EMBL/GenBank/DDBJ databases">
        <authorList>
            <person name="Sun Q."/>
            <person name="Mori K."/>
        </authorList>
    </citation>
    <scope>NUCLEOTIDE SEQUENCE [LARGE SCALE GENOMIC DNA]</scope>
    <source>
        <strain evidence="1 2">CICC 11035S</strain>
    </source>
</reference>
<dbReference type="SUPFAM" id="SSF161266">
    <property type="entry name" value="Gam-like"/>
    <property type="match status" value="1"/>
</dbReference>
<accession>A0ABV6SBJ0</accession>
<dbReference type="RefSeq" id="WP_267223811.1">
    <property type="nucleotide sequence ID" value="NZ_JAPCWC010000028.1"/>
</dbReference>
<dbReference type="Proteomes" id="UP001589858">
    <property type="component" value="Unassembled WGS sequence"/>
</dbReference>
<dbReference type="Pfam" id="PF07352">
    <property type="entry name" value="Phage_Mu_Gam"/>
    <property type="match status" value="1"/>
</dbReference>
<comment type="caution">
    <text evidence="1">The sequence shown here is derived from an EMBL/GenBank/DDBJ whole genome shotgun (WGS) entry which is preliminary data.</text>
</comment>
<evidence type="ECO:0000313" key="1">
    <source>
        <dbReference type="EMBL" id="MFC0686386.1"/>
    </source>
</evidence>
<sequence>MARRRAEAADVPQTDEEAIALITEYVSAERETLLDRVTAEAAIDAIKSRLANVVTAREAEQKRRFSALKAWWEAGGKEHAGKARSAELAGAKLGLRVSPPKVKFTKGYTAEKALTWLRGLRWGRKKDFIRTKVELDKPAILKAIQAEESVKTKLGTAIYIDQPDEFFIDTGLDEDCIRKELAAS</sequence>
<evidence type="ECO:0000313" key="2">
    <source>
        <dbReference type="Proteomes" id="UP001589858"/>
    </source>
</evidence>
<protein>
    <submittedName>
        <fullName evidence="1">Host-nuclease inhibitor Gam family protein</fullName>
    </submittedName>
</protein>
<gene>
    <name evidence="1" type="ORF">ACFFF8_17515</name>
</gene>
<dbReference type="InterPro" id="IPR009951">
    <property type="entry name" value="Host-nuc_inhib_Gam"/>
</dbReference>
<keyword evidence="2" id="KW-1185">Reference proteome</keyword>
<dbReference type="EMBL" id="JBHLTM010000067">
    <property type="protein sequence ID" value="MFC0686386.1"/>
    <property type="molecule type" value="Genomic_DNA"/>
</dbReference>